<feature type="transmembrane region" description="Helical" evidence="2">
    <location>
        <begin position="305"/>
        <end position="322"/>
    </location>
</feature>
<keyword evidence="2" id="KW-1133">Transmembrane helix</keyword>
<sequence>MPDSSPKSPRRPRQGTLIKPPTDERDAPITRRKRIKTATPKPAGWLAYCLLVLLTIGSYAPILTSDLIWSEYDEVRRSPYQSMESWTEVLSSANIRTADPISLSSYFLEQQIPFDAAATHHGINLILHIVAAILLLKVLDALKLPAAFSASLIFALHPAALQTLYWTGYREELIGLILLLSALYLGVRNRNAQDYFALLILSTMAYLAHPATLVIPLILALCIFQQNSSFHLKDYNRLLPLTCLALFIGVWTQAPQTGLEVNFSDRLSIYAQNLFFYLKQALVPIELSLFHPFDQSKGYSVGAQHSFLPFLLFIPFYILIAINFRKPWARGILLGLTSYLLLIIYGLCRTGSFLDGSLANEDHLHYIALPFLIALVTTSVGGIARGMGATGKVLWYFIFPIVIVVQILITSNYALNVSDRQQLWFDISEQWPESWLPKLALVHTLQNSDEPSPLMNANKMIEMLESILKDKPERIQERQLLARLYRDEGQKTNALREYKRILRDSSPDNEILREAAKFYDELGLTWDANNARARITQ</sequence>
<comment type="caution">
    <text evidence="3">The sequence shown here is derived from an EMBL/GenBank/DDBJ whole genome shotgun (WGS) entry which is preliminary data.</text>
</comment>
<reference evidence="3 4" key="1">
    <citation type="submission" date="2023-04" db="EMBL/GenBank/DDBJ databases">
        <title>A novel bacteria isolated from coastal sediment.</title>
        <authorList>
            <person name="Liu X.-J."/>
            <person name="Du Z.-J."/>
        </authorList>
    </citation>
    <scope>NUCLEOTIDE SEQUENCE [LARGE SCALE GENOMIC DNA]</scope>
    <source>
        <strain evidence="3 4">SDUM461004</strain>
    </source>
</reference>
<feature type="transmembrane region" description="Helical" evidence="2">
    <location>
        <begin position="195"/>
        <end position="223"/>
    </location>
</feature>
<feature type="transmembrane region" description="Helical" evidence="2">
    <location>
        <begin position="45"/>
        <end position="69"/>
    </location>
</feature>
<evidence type="ECO:0000256" key="2">
    <source>
        <dbReference type="SAM" id="Phobius"/>
    </source>
</evidence>
<keyword evidence="4" id="KW-1185">Reference proteome</keyword>
<accession>A0ABU1AQB3</accession>
<feature type="transmembrane region" description="Helical" evidence="2">
    <location>
        <begin position="145"/>
        <end position="166"/>
    </location>
</feature>
<evidence type="ECO:0000313" key="3">
    <source>
        <dbReference type="EMBL" id="MDQ8195951.1"/>
    </source>
</evidence>
<feature type="transmembrane region" description="Helical" evidence="2">
    <location>
        <begin position="393"/>
        <end position="415"/>
    </location>
</feature>
<dbReference type="EMBL" id="JARXIC010000039">
    <property type="protein sequence ID" value="MDQ8195951.1"/>
    <property type="molecule type" value="Genomic_DNA"/>
</dbReference>
<dbReference type="InterPro" id="IPR011990">
    <property type="entry name" value="TPR-like_helical_dom_sf"/>
</dbReference>
<dbReference type="RefSeq" id="WP_308986396.1">
    <property type="nucleotide sequence ID" value="NZ_JARXIC010000039.1"/>
</dbReference>
<feature type="region of interest" description="Disordered" evidence="1">
    <location>
        <begin position="1"/>
        <end position="34"/>
    </location>
</feature>
<organism evidence="3 4">
    <name type="scientific">Thalassobacterium sedimentorum</name>
    <dbReference type="NCBI Taxonomy" id="3041258"/>
    <lineage>
        <taxon>Bacteria</taxon>
        <taxon>Pseudomonadati</taxon>
        <taxon>Verrucomicrobiota</taxon>
        <taxon>Opitutia</taxon>
        <taxon>Puniceicoccales</taxon>
        <taxon>Coraliomargaritaceae</taxon>
        <taxon>Thalassobacterium</taxon>
    </lineage>
</organism>
<feature type="transmembrane region" description="Helical" evidence="2">
    <location>
        <begin position="328"/>
        <end position="347"/>
    </location>
</feature>
<protein>
    <recommendedName>
        <fullName evidence="5">Tetratricopeptide repeat protein</fullName>
    </recommendedName>
</protein>
<feature type="transmembrane region" description="Helical" evidence="2">
    <location>
        <begin position="122"/>
        <end position="139"/>
    </location>
</feature>
<dbReference type="Proteomes" id="UP001243717">
    <property type="component" value="Unassembled WGS sequence"/>
</dbReference>
<evidence type="ECO:0008006" key="5">
    <source>
        <dbReference type="Google" id="ProtNLM"/>
    </source>
</evidence>
<feature type="transmembrane region" description="Helical" evidence="2">
    <location>
        <begin position="367"/>
        <end position="387"/>
    </location>
</feature>
<keyword evidence="2" id="KW-0472">Membrane</keyword>
<keyword evidence="2" id="KW-0812">Transmembrane</keyword>
<gene>
    <name evidence="3" type="ORF">QEH59_16065</name>
</gene>
<feature type="transmembrane region" description="Helical" evidence="2">
    <location>
        <begin position="235"/>
        <end position="254"/>
    </location>
</feature>
<proteinExistence type="predicted"/>
<dbReference type="Gene3D" id="1.25.40.10">
    <property type="entry name" value="Tetratricopeptide repeat domain"/>
    <property type="match status" value="1"/>
</dbReference>
<name>A0ABU1AQB3_9BACT</name>
<evidence type="ECO:0000256" key="1">
    <source>
        <dbReference type="SAM" id="MobiDB-lite"/>
    </source>
</evidence>
<evidence type="ECO:0000313" key="4">
    <source>
        <dbReference type="Proteomes" id="UP001243717"/>
    </source>
</evidence>